<feature type="region of interest" description="Disordered" evidence="1">
    <location>
        <begin position="83"/>
        <end position="111"/>
    </location>
</feature>
<reference evidence="2" key="1">
    <citation type="submission" date="2019-08" db="EMBL/GenBank/DDBJ databases">
        <authorList>
            <person name="Kucharzyk K."/>
            <person name="Murdoch R.W."/>
            <person name="Higgins S."/>
            <person name="Loffler F."/>
        </authorList>
    </citation>
    <scope>NUCLEOTIDE SEQUENCE</scope>
</reference>
<feature type="region of interest" description="Disordered" evidence="1">
    <location>
        <begin position="1"/>
        <end position="70"/>
    </location>
</feature>
<comment type="caution">
    <text evidence="2">The sequence shown here is derived from an EMBL/GenBank/DDBJ whole genome shotgun (WGS) entry which is preliminary data.</text>
</comment>
<protein>
    <submittedName>
        <fullName evidence="2">Uncharacterized protein</fullName>
    </submittedName>
</protein>
<evidence type="ECO:0000256" key="1">
    <source>
        <dbReference type="SAM" id="MobiDB-lite"/>
    </source>
</evidence>
<proteinExistence type="predicted"/>
<feature type="compositionally biased region" description="Polar residues" evidence="1">
    <location>
        <begin position="18"/>
        <end position="34"/>
    </location>
</feature>
<dbReference type="AlphaFoldDB" id="A0A644YPZ8"/>
<gene>
    <name evidence="2" type="ORF">SDC9_77090</name>
</gene>
<feature type="compositionally biased region" description="Low complexity" evidence="1">
    <location>
        <begin position="53"/>
        <end position="62"/>
    </location>
</feature>
<dbReference type="EMBL" id="VSSQ01005815">
    <property type="protein sequence ID" value="MPM30540.1"/>
    <property type="molecule type" value="Genomic_DNA"/>
</dbReference>
<organism evidence="2">
    <name type="scientific">bioreactor metagenome</name>
    <dbReference type="NCBI Taxonomy" id="1076179"/>
    <lineage>
        <taxon>unclassified sequences</taxon>
        <taxon>metagenomes</taxon>
        <taxon>ecological metagenomes</taxon>
    </lineage>
</organism>
<name>A0A644YPZ8_9ZZZZ</name>
<sequence>MVPSSLRSPLSDRPLKSHQFSSSRPYRPSSTAESFWSPALPPKSLMTTAMSLRPSTRWSSGRSSRKRSQPPCVCWLKMSWPTAPAATPQSKATASAARPAPPRKSTRKMKRVWRTNEYLHFADLRRRTTRRSPSCS</sequence>
<feature type="compositionally biased region" description="Low complexity" evidence="1">
    <location>
        <begin position="1"/>
        <end position="12"/>
    </location>
</feature>
<evidence type="ECO:0000313" key="2">
    <source>
        <dbReference type="EMBL" id="MPM30540.1"/>
    </source>
</evidence>
<accession>A0A644YPZ8</accession>